<sequence length="168" mass="19482">MNLILGRYLEPIETPKFYNQRDKNWASDKLGNTNETVGKVGCLISSVSMNFSYYDIDINPKVLNQKLKEANGYTNRGWLIWNKLLPISNNKLVVSFPTLSHKNIEKYLLEKKPVLTKVFIHKIIPHWILIVGKKDKEYLMLDPLTNGELTKVSHYGDSIYSIRVLEEK</sequence>
<gene>
    <name evidence="2" type="ORF">HELGO_WM18570</name>
</gene>
<dbReference type="PANTHER" id="PTHR40524:SF1">
    <property type="entry name" value="PEPTIDASE C39-LIKE DOMAIN-CONTAINING PROTEIN"/>
    <property type="match status" value="1"/>
</dbReference>
<organism evidence="2">
    <name type="scientific">uncultured Sulfurovum sp</name>
    <dbReference type="NCBI Taxonomy" id="269237"/>
    <lineage>
        <taxon>Bacteria</taxon>
        <taxon>Pseudomonadati</taxon>
        <taxon>Campylobacterota</taxon>
        <taxon>Epsilonproteobacteria</taxon>
        <taxon>Campylobacterales</taxon>
        <taxon>Sulfurovaceae</taxon>
        <taxon>Sulfurovum</taxon>
        <taxon>environmental samples</taxon>
    </lineage>
</organism>
<proteinExistence type="predicted"/>
<dbReference type="PANTHER" id="PTHR40524">
    <property type="entry name" value="PEPTIDASE_C39_2 DOMAIN-CONTAINING PROTEIN"/>
    <property type="match status" value="1"/>
</dbReference>
<dbReference type="EMBL" id="CACVAP010000065">
    <property type="protein sequence ID" value="CAA6812225.1"/>
    <property type="molecule type" value="Genomic_DNA"/>
</dbReference>
<reference evidence="2" key="1">
    <citation type="submission" date="2020-01" db="EMBL/GenBank/DDBJ databases">
        <authorList>
            <person name="Meier V. D."/>
            <person name="Meier V D."/>
        </authorList>
    </citation>
    <scope>NUCLEOTIDE SEQUENCE</scope>
    <source>
        <strain evidence="2">HLG_WM_MAG_06</strain>
    </source>
</reference>
<dbReference type="InterPro" id="IPR039564">
    <property type="entry name" value="Peptidase_C39-like"/>
</dbReference>
<dbReference type="Pfam" id="PF13529">
    <property type="entry name" value="Peptidase_C39_2"/>
    <property type="match status" value="1"/>
</dbReference>
<name>A0A6S6T706_9BACT</name>
<dbReference type="AlphaFoldDB" id="A0A6S6T706"/>
<protein>
    <recommendedName>
        <fullName evidence="1">Peptidase C39-like domain-containing protein</fullName>
    </recommendedName>
</protein>
<dbReference type="Gene3D" id="3.90.70.10">
    <property type="entry name" value="Cysteine proteinases"/>
    <property type="match status" value="1"/>
</dbReference>
<evidence type="ECO:0000313" key="2">
    <source>
        <dbReference type="EMBL" id="CAA6812225.1"/>
    </source>
</evidence>
<evidence type="ECO:0000259" key="1">
    <source>
        <dbReference type="Pfam" id="PF13529"/>
    </source>
</evidence>
<feature type="domain" description="Peptidase C39-like" evidence="1">
    <location>
        <begin position="17"/>
        <end position="143"/>
    </location>
</feature>
<accession>A0A6S6T706</accession>